<keyword evidence="7" id="KW-0028">Amino-acid biosynthesis</keyword>
<evidence type="ECO:0000259" key="13">
    <source>
        <dbReference type="Pfam" id="PF20979"/>
    </source>
</evidence>
<keyword evidence="15" id="KW-1185">Reference proteome</keyword>
<dbReference type="PROSITE" id="PS00565">
    <property type="entry name" value="ARGININOSUCCIN_SYN_2"/>
    <property type="match status" value="1"/>
</dbReference>
<evidence type="ECO:0000256" key="11">
    <source>
        <dbReference type="ARBA" id="ARBA00060987"/>
    </source>
</evidence>
<dbReference type="EC" id="6.3.4.5" evidence="3"/>
<evidence type="ECO:0000313" key="14">
    <source>
        <dbReference type="EMBL" id="KAE8145030.1"/>
    </source>
</evidence>
<organism evidence="14 15">
    <name type="scientific">Aspergillus avenaceus</name>
    <dbReference type="NCBI Taxonomy" id="36643"/>
    <lineage>
        <taxon>Eukaryota</taxon>
        <taxon>Fungi</taxon>
        <taxon>Dikarya</taxon>
        <taxon>Ascomycota</taxon>
        <taxon>Pezizomycotina</taxon>
        <taxon>Eurotiomycetes</taxon>
        <taxon>Eurotiomycetidae</taxon>
        <taxon>Eurotiales</taxon>
        <taxon>Aspergillaceae</taxon>
        <taxon>Aspergillus</taxon>
        <taxon>Aspergillus subgen. Circumdati</taxon>
    </lineage>
</organism>
<proteinExistence type="inferred from homology"/>
<dbReference type="NCBIfam" id="NF001770">
    <property type="entry name" value="PRK00509.1"/>
    <property type="match status" value="1"/>
</dbReference>
<dbReference type="PROSITE" id="PS00564">
    <property type="entry name" value="ARGININOSUCCIN_SYN_1"/>
    <property type="match status" value="1"/>
</dbReference>
<comment type="subunit">
    <text evidence="2">Homotetramer.</text>
</comment>
<dbReference type="CDD" id="cd01999">
    <property type="entry name" value="ASS"/>
    <property type="match status" value="1"/>
</dbReference>
<evidence type="ECO:0000256" key="1">
    <source>
        <dbReference type="ARBA" id="ARBA00004967"/>
    </source>
</evidence>
<dbReference type="EMBL" id="ML742398">
    <property type="protein sequence ID" value="KAE8145030.1"/>
    <property type="molecule type" value="Genomic_DNA"/>
</dbReference>
<dbReference type="HAMAP" id="MF_00005">
    <property type="entry name" value="Arg_succ_synth_type1"/>
    <property type="match status" value="1"/>
</dbReference>
<comment type="pathway">
    <text evidence="1">Amino-acid biosynthesis; L-arginine biosynthesis; L-arginine from L-ornithine and carbamoyl phosphate: step 2/3.</text>
</comment>
<dbReference type="Gene3D" id="3.90.1260.10">
    <property type="entry name" value="Argininosuccinate synthetase, chain A, domain 2"/>
    <property type="match status" value="2"/>
</dbReference>
<dbReference type="GO" id="GO:0000053">
    <property type="term" value="P:argininosuccinate metabolic process"/>
    <property type="evidence" value="ECO:0007669"/>
    <property type="project" value="TreeGrafter"/>
</dbReference>
<evidence type="ECO:0000256" key="3">
    <source>
        <dbReference type="ARBA" id="ARBA00012286"/>
    </source>
</evidence>
<evidence type="ECO:0000256" key="2">
    <source>
        <dbReference type="ARBA" id="ARBA00011881"/>
    </source>
</evidence>
<evidence type="ECO:0000256" key="5">
    <source>
        <dbReference type="ARBA" id="ARBA00022571"/>
    </source>
</evidence>
<accession>A0A5N6TFL6</accession>
<dbReference type="Proteomes" id="UP000325780">
    <property type="component" value="Unassembled WGS sequence"/>
</dbReference>
<feature type="domain" description="Arginosuccinate synthase C-terminal" evidence="13">
    <location>
        <begin position="180"/>
        <end position="420"/>
    </location>
</feature>
<dbReference type="GO" id="GO:0000050">
    <property type="term" value="P:urea cycle"/>
    <property type="evidence" value="ECO:0007669"/>
    <property type="project" value="TreeGrafter"/>
</dbReference>
<evidence type="ECO:0000256" key="10">
    <source>
        <dbReference type="ARBA" id="ARBA00029916"/>
    </source>
</evidence>
<dbReference type="GO" id="GO:0006526">
    <property type="term" value="P:L-arginine biosynthetic process"/>
    <property type="evidence" value="ECO:0007669"/>
    <property type="project" value="UniProtKB-UniPathway"/>
</dbReference>
<dbReference type="InterPro" id="IPR024074">
    <property type="entry name" value="AS_cat/multimer_dom_body"/>
</dbReference>
<dbReference type="PANTHER" id="PTHR11587">
    <property type="entry name" value="ARGININOSUCCINATE SYNTHASE"/>
    <property type="match status" value="1"/>
</dbReference>
<dbReference type="FunFam" id="3.40.50.620:FF:000019">
    <property type="entry name" value="Argininosuccinate synthase"/>
    <property type="match status" value="1"/>
</dbReference>
<keyword evidence="9" id="KW-0067">ATP-binding</keyword>
<evidence type="ECO:0000256" key="7">
    <source>
        <dbReference type="ARBA" id="ARBA00022605"/>
    </source>
</evidence>
<dbReference type="NCBIfam" id="TIGR00032">
    <property type="entry name" value="argG"/>
    <property type="match status" value="1"/>
</dbReference>
<dbReference type="FunFam" id="3.90.1260.10:FF:000003">
    <property type="entry name" value="Argininosuccinate synthase"/>
    <property type="match status" value="1"/>
</dbReference>
<dbReference type="Gene3D" id="3.40.50.620">
    <property type="entry name" value="HUPs"/>
    <property type="match status" value="1"/>
</dbReference>
<reference evidence="14 15" key="1">
    <citation type="submission" date="2019-04" db="EMBL/GenBank/DDBJ databases">
        <title>Friends and foes A comparative genomics study of 23 Aspergillus species from section Flavi.</title>
        <authorList>
            <consortium name="DOE Joint Genome Institute"/>
            <person name="Kjaerbolling I."/>
            <person name="Vesth T."/>
            <person name="Frisvad J.C."/>
            <person name="Nybo J.L."/>
            <person name="Theobald S."/>
            <person name="Kildgaard S."/>
            <person name="Isbrandt T."/>
            <person name="Kuo A."/>
            <person name="Sato A."/>
            <person name="Lyhne E.K."/>
            <person name="Kogle M.E."/>
            <person name="Wiebenga A."/>
            <person name="Kun R.S."/>
            <person name="Lubbers R.J."/>
            <person name="Makela M.R."/>
            <person name="Barry K."/>
            <person name="Chovatia M."/>
            <person name="Clum A."/>
            <person name="Daum C."/>
            <person name="Haridas S."/>
            <person name="He G."/>
            <person name="LaButti K."/>
            <person name="Lipzen A."/>
            <person name="Mondo S."/>
            <person name="Riley R."/>
            <person name="Salamov A."/>
            <person name="Simmons B.A."/>
            <person name="Magnuson J.K."/>
            <person name="Henrissat B."/>
            <person name="Mortensen U.H."/>
            <person name="Larsen T.O."/>
            <person name="Devries R.P."/>
            <person name="Grigoriev I.V."/>
            <person name="Machida M."/>
            <person name="Baker S.E."/>
            <person name="Andersen M.R."/>
        </authorList>
    </citation>
    <scope>NUCLEOTIDE SEQUENCE [LARGE SCALE GENOMIC DNA]</scope>
    <source>
        <strain evidence="14 15">IBT 18842</strain>
    </source>
</reference>
<evidence type="ECO:0000256" key="6">
    <source>
        <dbReference type="ARBA" id="ARBA00022598"/>
    </source>
</evidence>
<dbReference type="Pfam" id="PF00764">
    <property type="entry name" value="Arginosuc_synth"/>
    <property type="match status" value="1"/>
</dbReference>
<keyword evidence="8" id="KW-0547">Nucleotide-binding</keyword>
<comment type="similarity">
    <text evidence="11">Belongs to the argininosuccinate synthase family. Type 1 subfamily.</text>
</comment>
<evidence type="ECO:0000256" key="4">
    <source>
        <dbReference type="ARBA" id="ARBA00014810"/>
    </source>
</evidence>
<dbReference type="InterPro" id="IPR048267">
    <property type="entry name" value="Arginosuc_syn_N"/>
</dbReference>
<dbReference type="InterPro" id="IPR014729">
    <property type="entry name" value="Rossmann-like_a/b/a_fold"/>
</dbReference>
<dbReference type="InterPro" id="IPR023434">
    <property type="entry name" value="Arginosuc_synth_type_1_subfam"/>
</dbReference>
<evidence type="ECO:0000256" key="9">
    <source>
        <dbReference type="ARBA" id="ARBA00022840"/>
    </source>
</evidence>
<dbReference type="GO" id="GO:0005524">
    <property type="term" value="F:ATP binding"/>
    <property type="evidence" value="ECO:0007669"/>
    <property type="project" value="UniProtKB-KW"/>
</dbReference>
<evidence type="ECO:0000313" key="15">
    <source>
        <dbReference type="Proteomes" id="UP000325780"/>
    </source>
</evidence>
<protein>
    <recommendedName>
        <fullName evidence="4">Argininosuccinate synthase</fullName>
        <ecNumber evidence="3">6.3.4.5</ecNumber>
    </recommendedName>
    <alternativeName>
        <fullName evidence="10">Citrulline--aspartate ligase</fullName>
    </alternativeName>
</protein>
<keyword evidence="5" id="KW-0055">Arginine biosynthesis</keyword>
<dbReference type="AlphaFoldDB" id="A0A5N6TFL6"/>
<sequence length="434" mass="48597">MATEKPRVCLAYSGGLDTSCILRWLIEEGYDVVCFLGNVGQEEDWAAVEEKALKIGAKKMIIEDLRREFITELCYPAIQCNAIYEGRYLLGTSLARPVIARAQMRAAQQEGCQFVSHGATGKGNDQVRFELAFYAIQPSIKVIAPWRDPKFFKRFAGRNDLLDYAAQTGIPVTSTKAKPWSMDANSAHCSYEAGVLEDPNHTPPADMWTMTDDPLKAPNEPTDITIHFEQGIPTKVVAPGQEYTDPVELFNALNKLGATHGVGRIDIVENRFIGLKSRGCYDCKHDRPSTVKKSTNRASAPAMTILRAAHLDLEGLVLDGQVRALRDQFVTHNWSIQLYNGYYFSPEREFIENSLKFSQKRVNGEVRLRLYKGNPYILGRSSNTEKLYDAEEASMDSLEDFEPTDTTGFVAIQTIRLKKYGLQKGDEGESLSRA</sequence>
<feature type="domain" description="Arginosuccinate synthase-like N-terminal" evidence="12">
    <location>
        <begin position="7"/>
        <end position="171"/>
    </location>
</feature>
<dbReference type="Gene3D" id="1.20.5.470">
    <property type="entry name" value="Single helix bin"/>
    <property type="match status" value="1"/>
</dbReference>
<dbReference type="UniPathway" id="UPA00068">
    <property type="reaction ID" value="UER00113"/>
</dbReference>
<dbReference type="OrthoDB" id="1688907at2759"/>
<evidence type="ECO:0000256" key="8">
    <source>
        <dbReference type="ARBA" id="ARBA00022741"/>
    </source>
</evidence>
<dbReference type="PANTHER" id="PTHR11587:SF2">
    <property type="entry name" value="ARGININOSUCCINATE SYNTHASE"/>
    <property type="match status" value="1"/>
</dbReference>
<dbReference type="GO" id="GO:0005737">
    <property type="term" value="C:cytoplasm"/>
    <property type="evidence" value="ECO:0007669"/>
    <property type="project" value="TreeGrafter"/>
</dbReference>
<dbReference type="InterPro" id="IPR001518">
    <property type="entry name" value="Arginosuc_synth"/>
</dbReference>
<evidence type="ECO:0000259" key="12">
    <source>
        <dbReference type="Pfam" id="PF00764"/>
    </source>
</evidence>
<dbReference type="Pfam" id="PF20979">
    <property type="entry name" value="Arginosuc_syn_C"/>
    <property type="match status" value="1"/>
</dbReference>
<name>A0A5N6TFL6_ASPAV</name>
<dbReference type="SUPFAM" id="SSF69864">
    <property type="entry name" value="Argininosuccinate synthetase, C-terminal domain"/>
    <property type="match status" value="1"/>
</dbReference>
<dbReference type="InterPro" id="IPR048268">
    <property type="entry name" value="Arginosuc_syn_C"/>
</dbReference>
<dbReference type="InterPro" id="IPR018223">
    <property type="entry name" value="Arginosuc_synth_CS"/>
</dbReference>
<keyword evidence="6" id="KW-0436">Ligase</keyword>
<dbReference type="GO" id="GO:0004055">
    <property type="term" value="F:argininosuccinate synthase activity"/>
    <property type="evidence" value="ECO:0007669"/>
    <property type="project" value="UniProtKB-EC"/>
</dbReference>
<gene>
    <name evidence="14" type="ORF">BDV25DRAFT_78599</name>
</gene>
<dbReference type="SUPFAM" id="SSF52402">
    <property type="entry name" value="Adenine nucleotide alpha hydrolases-like"/>
    <property type="match status" value="1"/>
</dbReference>